<dbReference type="EMBL" id="SNYQ01000001">
    <property type="protein sequence ID" value="TDQ59707.1"/>
    <property type="molecule type" value="Genomic_DNA"/>
</dbReference>
<reference evidence="3 4" key="1">
    <citation type="submission" date="2019-03" db="EMBL/GenBank/DDBJ databases">
        <title>Genomic Encyclopedia of Type Strains, Phase IV (KMG-IV): sequencing the most valuable type-strain genomes for metagenomic binning, comparative biology and taxonomic classification.</title>
        <authorList>
            <person name="Goeker M."/>
        </authorList>
    </citation>
    <scope>NUCLEOTIDE SEQUENCE [LARGE SCALE GENOMIC DNA]</scope>
    <source>
        <strain evidence="3 4">DSM 28403</strain>
    </source>
</reference>
<gene>
    <name evidence="3" type="ORF">EDC45_0365</name>
</gene>
<evidence type="ECO:0000256" key="1">
    <source>
        <dbReference type="SAM" id="MobiDB-lite"/>
    </source>
</evidence>
<keyword evidence="4" id="KW-1185">Reference proteome</keyword>
<dbReference type="Proteomes" id="UP000295657">
    <property type="component" value="Unassembled WGS sequence"/>
</dbReference>
<feature type="compositionally biased region" description="Pro residues" evidence="1">
    <location>
        <begin position="31"/>
        <end position="43"/>
    </location>
</feature>
<evidence type="ECO:0000313" key="4">
    <source>
        <dbReference type="Proteomes" id="UP000295657"/>
    </source>
</evidence>
<dbReference type="OrthoDB" id="5690162at2"/>
<feature type="region of interest" description="Disordered" evidence="1">
    <location>
        <begin position="20"/>
        <end position="113"/>
    </location>
</feature>
<feature type="compositionally biased region" description="Pro residues" evidence="1">
    <location>
        <begin position="74"/>
        <end position="105"/>
    </location>
</feature>
<feature type="signal peptide" evidence="2">
    <location>
        <begin position="1"/>
        <end position="21"/>
    </location>
</feature>
<accession>A0A4R6VBW1</accession>
<evidence type="ECO:0000256" key="2">
    <source>
        <dbReference type="SAM" id="SignalP"/>
    </source>
</evidence>
<dbReference type="RefSeq" id="WP_133542871.1">
    <property type="nucleotide sequence ID" value="NZ_SNYQ01000001.1"/>
</dbReference>
<comment type="caution">
    <text evidence="3">The sequence shown here is derived from an EMBL/GenBank/DDBJ whole genome shotgun (WGS) entry which is preliminary data.</text>
</comment>
<feature type="compositionally biased region" description="Low complexity" evidence="1">
    <location>
        <begin position="44"/>
        <end position="61"/>
    </location>
</feature>
<evidence type="ECO:0000313" key="3">
    <source>
        <dbReference type="EMBL" id="TDQ59707.1"/>
    </source>
</evidence>
<name>A0A4R6VBW1_9PAST</name>
<sequence>MKDYKKLFSALCLSACLAACSGGGGGNNVPQNPPRSNRPPQQTPPQGQQPQQPQQPDKGQQPPQPQRPDSGPKLPQPPQQNPEAPPSAKPEIPPQNQPEPAPKQPDMPQETGYSVLSVNHTGSYRVNSSHLITKDRVLIYKVEQGGKNNLGEEILKQTLIEVAVPAKAENGSYELKSIDKNNKSEAFFGYFREITPDSKDLFVNYIYGFERSLENQDVPENLTAKYYKEDGFMYSISRLDQKGGSLDNVINTATVNIEFQGGKISRGQIYQSGGEGDLFKIEKGPIDGTLTLTPTQYLEGGALVRDKASMDVHFVDSAKDKKDYRYLVGSVKAENWYGVLAAEKSN</sequence>
<dbReference type="AlphaFoldDB" id="A0A4R6VBW1"/>
<feature type="chain" id="PRO_5020501819" evidence="2">
    <location>
        <begin position="22"/>
        <end position="346"/>
    </location>
</feature>
<organism evidence="3 4">
    <name type="scientific">Mesocricetibacter intestinalis</name>
    <dbReference type="NCBI Taxonomy" id="1521930"/>
    <lineage>
        <taxon>Bacteria</taxon>
        <taxon>Pseudomonadati</taxon>
        <taxon>Pseudomonadota</taxon>
        <taxon>Gammaproteobacteria</taxon>
        <taxon>Pasteurellales</taxon>
        <taxon>Pasteurellaceae</taxon>
        <taxon>Mesocricetibacter</taxon>
    </lineage>
</organism>
<protein>
    <submittedName>
        <fullName evidence="3">Uncharacterized protein</fullName>
    </submittedName>
</protein>
<keyword evidence="2" id="KW-0732">Signal</keyword>
<proteinExistence type="predicted"/>